<dbReference type="Proteomes" id="UP000007303">
    <property type="component" value="Unassembled WGS sequence"/>
</dbReference>
<comment type="subunit">
    <text evidence="12">Interacts with aPKC and Traf6.</text>
</comment>
<keyword evidence="21" id="KW-1185">Reference proteome</keyword>
<evidence type="ECO:0000256" key="9">
    <source>
        <dbReference type="ARBA" id="ARBA00023163"/>
    </source>
</evidence>
<evidence type="ECO:0000313" key="20">
    <source>
        <dbReference type="Ensembl" id="ENSTNIP00000005606.1"/>
    </source>
</evidence>
<dbReference type="FunCoup" id="H3CBI4">
    <property type="interactions" value="623"/>
</dbReference>
<keyword evidence="10" id="KW-0539">Nucleus</keyword>
<evidence type="ECO:0000256" key="15">
    <source>
        <dbReference type="PROSITE-ProRule" id="PRU00228"/>
    </source>
</evidence>
<evidence type="ECO:0000313" key="21">
    <source>
        <dbReference type="Proteomes" id="UP000007303"/>
    </source>
</evidence>
<dbReference type="CDD" id="cd14320">
    <property type="entry name" value="UBA_SQSTM"/>
    <property type="match status" value="1"/>
</dbReference>
<dbReference type="PROSITE" id="PS50135">
    <property type="entry name" value="ZF_ZZ_2"/>
    <property type="match status" value="1"/>
</dbReference>
<dbReference type="GO" id="GO:0008270">
    <property type="term" value="F:zinc ion binding"/>
    <property type="evidence" value="ECO:0007669"/>
    <property type="project" value="UniProtKB-KW"/>
</dbReference>
<dbReference type="SMART" id="SM00291">
    <property type="entry name" value="ZnF_ZZ"/>
    <property type="match status" value="1"/>
</dbReference>
<evidence type="ECO:0000256" key="4">
    <source>
        <dbReference type="ARBA" id="ARBA00022490"/>
    </source>
</evidence>
<dbReference type="InterPro" id="IPR033741">
    <property type="entry name" value="SQSTM_UBA"/>
</dbReference>
<comment type="subcellular location">
    <subcellularLocation>
        <location evidence="2">Cytoplasm</location>
        <location evidence="2">Myofibril</location>
        <location evidence="2">Sarcomere</location>
    </subcellularLocation>
    <subcellularLocation>
        <location evidence="3">Cytoplasmic vesicle</location>
        <location evidence="3">Autophagosome</location>
    </subcellularLocation>
    <subcellularLocation>
        <location evidence="1">Nucleus</location>
    </subcellularLocation>
</comment>
<feature type="region of interest" description="Disordered" evidence="16">
    <location>
        <begin position="265"/>
        <end position="287"/>
    </location>
</feature>
<sequence>RMSLTVKAYLLGKDEAVKEVRRFAVDHDVSSSFEYLCRKTAEIFSNLKNSAFTMFYKDEDEDLVAFSSDDELMMGLGCMKDATFRIFIKEKKEHRRDFLPPPMVPPQVLHPSVTCDGCEGPVVGTRFKCSVCPNYDLCSACQAKGTHTEHPLLPIWHPLQGIHIGFLSAAVVSSGKVDEVDETLYVEPEPGSQREPEPRPGPQPASCSNPSASQANVDFLKNIGEGVAAMLSPLGIDVDIDVEHEGQRTKVTTPLQSEKAEKDLGAEAKDGGEVTSDCNTSEGTKVSSSETFPISICPLRKEGGGGSCHCPPQAKQGHRDSDEEWTHLSPKEVDPSTGELQSLQNQGLPSGGPAGLKEAALYPHLPEEADPRLVESLAQMLSMGFTDEGGWLTRLLQAKNFDIGAALDAIQFARHPDQQPR</sequence>
<dbReference type="GO" id="GO:0010506">
    <property type="term" value="P:regulation of autophagy"/>
    <property type="evidence" value="ECO:0007669"/>
    <property type="project" value="Ensembl"/>
</dbReference>
<dbReference type="Pfam" id="PF00564">
    <property type="entry name" value="PB1"/>
    <property type="match status" value="1"/>
</dbReference>
<dbReference type="GO" id="GO:0035973">
    <property type="term" value="P:aggrephagy"/>
    <property type="evidence" value="ECO:0007669"/>
    <property type="project" value="TreeGrafter"/>
</dbReference>
<keyword evidence="8" id="KW-0862">Zinc</keyword>
<evidence type="ECO:0000256" key="14">
    <source>
        <dbReference type="ARBA" id="ARBA00081379"/>
    </source>
</evidence>
<dbReference type="GO" id="GO:0044753">
    <property type="term" value="C:amphisome"/>
    <property type="evidence" value="ECO:0007669"/>
    <property type="project" value="TreeGrafter"/>
</dbReference>
<dbReference type="GeneTree" id="ENSGT00390000002781"/>
<dbReference type="Gene3D" id="3.30.60.90">
    <property type="match status" value="1"/>
</dbReference>
<dbReference type="PANTHER" id="PTHR15090">
    <property type="entry name" value="SEQUESTOSOME 1-RELATED"/>
    <property type="match status" value="1"/>
</dbReference>
<keyword evidence="5" id="KW-0479">Metal-binding</keyword>
<feature type="region of interest" description="Disordered" evidence="16">
    <location>
        <begin position="186"/>
        <end position="211"/>
    </location>
</feature>
<evidence type="ECO:0000256" key="8">
    <source>
        <dbReference type="ARBA" id="ARBA00022833"/>
    </source>
</evidence>
<dbReference type="InterPro" id="IPR034866">
    <property type="entry name" value="PB1_p62"/>
</dbReference>
<dbReference type="InterPro" id="IPR052260">
    <property type="entry name" value="Autophagy_Rcpt_SigReg"/>
</dbReference>
<dbReference type="SMART" id="SM00165">
    <property type="entry name" value="UBA"/>
    <property type="match status" value="1"/>
</dbReference>
<proteinExistence type="predicted"/>
<evidence type="ECO:0000256" key="13">
    <source>
        <dbReference type="ARBA" id="ARBA00071657"/>
    </source>
</evidence>
<dbReference type="Ensembl" id="ENSTNIT00000005754.1">
    <property type="protein sequence ID" value="ENSTNIP00000005606.1"/>
    <property type="gene ID" value="ENSTNIG00000003036.1"/>
</dbReference>
<evidence type="ECO:0000256" key="2">
    <source>
        <dbReference type="ARBA" id="ARBA00004204"/>
    </source>
</evidence>
<feature type="domain" description="PB1" evidence="19">
    <location>
        <begin position="3"/>
        <end position="91"/>
    </location>
</feature>
<dbReference type="CDD" id="cd02340">
    <property type="entry name" value="ZZ_NBR1_like"/>
    <property type="match status" value="1"/>
</dbReference>
<dbReference type="InParanoid" id="H3CBI4"/>
<evidence type="ECO:0000259" key="19">
    <source>
        <dbReference type="PROSITE" id="PS51745"/>
    </source>
</evidence>
<dbReference type="GO" id="GO:0030017">
    <property type="term" value="C:sarcomere"/>
    <property type="evidence" value="ECO:0007669"/>
    <property type="project" value="UniProtKB-SubCell"/>
</dbReference>
<dbReference type="InterPro" id="IPR053793">
    <property type="entry name" value="PB1-like"/>
</dbReference>
<dbReference type="PROSITE" id="PS50030">
    <property type="entry name" value="UBA"/>
    <property type="match status" value="1"/>
</dbReference>
<dbReference type="GO" id="GO:0007626">
    <property type="term" value="P:locomotory behavior"/>
    <property type="evidence" value="ECO:0007669"/>
    <property type="project" value="Ensembl"/>
</dbReference>
<dbReference type="GO" id="GO:0000423">
    <property type="term" value="P:mitophagy"/>
    <property type="evidence" value="ECO:0007669"/>
    <property type="project" value="TreeGrafter"/>
</dbReference>
<evidence type="ECO:0000256" key="7">
    <source>
        <dbReference type="ARBA" id="ARBA00022771"/>
    </source>
</evidence>
<evidence type="ECO:0000256" key="1">
    <source>
        <dbReference type="ARBA" id="ARBA00004123"/>
    </source>
</evidence>
<evidence type="ECO:0000256" key="11">
    <source>
        <dbReference type="ARBA" id="ARBA00054138"/>
    </source>
</evidence>
<keyword evidence="4" id="KW-0963">Cytoplasm</keyword>
<dbReference type="Gene3D" id="1.10.8.10">
    <property type="entry name" value="DNA helicase RuvA subunit, C-terminal domain"/>
    <property type="match status" value="1"/>
</dbReference>
<dbReference type="HOGENOM" id="CLU_038011_1_0_1"/>
<dbReference type="OMA" id="NCNGWLT"/>
<name>H3CBI4_TETNG</name>
<dbReference type="PROSITE" id="PS51745">
    <property type="entry name" value="PB1"/>
    <property type="match status" value="1"/>
</dbReference>
<reference evidence="20" key="2">
    <citation type="submission" date="2025-08" db="UniProtKB">
        <authorList>
            <consortium name="Ensembl"/>
        </authorList>
    </citation>
    <scope>IDENTIFICATION</scope>
</reference>
<dbReference type="GO" id="GO:0007409">
    <property type="term" value="P:axonogenesis"/>
    <property type="evidence" value="ECO:0007669"/>
    <property type="project" value="Ensembl"/>
</dbReference>
<feature type="compositionally biased region" description="Polar residues" evidence="16">
    <location>
        <begin position="276"/>
        <end position="287"/>
    </location>
</feature>
<feature type="domain" description="UBA" evidence="17">
    <location>
        <begin position="368"/>
        <end position="413"/>
    </location>
</feature>
<dbReference type="FunFam" id="1.10.8.10:FF:000034">
    <property type="entry name" value="Sequestosome 1"/>
    <property type="match status" value="1"/>
</dbReference>
<evidence type="ECO:0000259" key="18">
    <source>
        <dbReference type="PROSITE" id="PS50135"/>
    </source>
</evidence>
<dbReference type="InterPro" id="IPR000433">
    <property type="entry name" value="Znf_ZZ"/>
</dbReference>
<keyword evidence="6" id="KW-0677">Repeat</keyword>
<dbReference type="PANTHER" id="PTHR15090:SF0">
    <property type="entry name" value="SEQUESTOSOME-1"/>
    <property type="match status" value="1"/>
</dbReference>
<reference evidence="21" key="1">
    <citation type="journal article" date="2004" name="Nature">
        <title>Genome duplication in the teleost fish Tetraodon nigroviridis reveals the early vertebrate proto-karyotype.</title>
        <authorList>
            <person name="Jaillon O."/>
            <person name="Aury J.-M."/>
            <person name="Brunet F."/>
            <person name="Petit J.-L."/>
            <person name="Stange-Thomann N."/>
            <person name="Mauceli E."/>
            <person name="Bouneau L."/>
            <person name="Fischer C."/>
            <person name="Ozouf-Costaz C."/>
            <person name="Bernot A."/>
            <person name="Nicaud S."/>
            <person name="Jaffe D."/>
            <person name="Fisher S."/>
            <person name="Lutfalla G."/>
            <person name="Dossat C."/>
            <person name="Segurens B."/>
            <person name="Dasilva C."/>
            <person name="Salanoubat M."/>
            <person name="Levy M."/>
            <person name="Boudet N."/>
            <person name="Castellano S."/>
            <person name="Anthouard V."/>
            <person name="Jubin C."/>
            <person name="Castelli V."/>
            <person name="Katinka M."/>
            <person name="Vacherie B."/>
            <person name="Biemont C."/>
            <person name="Skalli Z."/>
            <person name="Cattolico L."/>
            <person name="Poulain J."/>
            <person name="De Berardinis V."/>
            <person name="Cruaud C."/>
            <person name="Duprat S."/>
            <person name="Brottier P."/>
            <person name="Coutanceau J.-P."/>
            <person name="Gouzy J."/>
            <person name="Parra G."/>
            <person name="Lardier G."/>
            <person name="Chapple C."/>
            <person name="McKernan K.J."/>
            <person name="McEwan P."/>
            <person name="Bosak S."/>
            <person name="Kellis M."/>
            <person name="Volff J.-N."/>
            <person name="Guigo R."/>
            <person name="Zody M.C."/>
            <person name="Mesirov J."/>
            <person name="Lindblad-Toh K."/>
            <person name="Birren B."/>
            <person name="Nusbaum C."/>
            <person name="Kahn D."/>
            <person name="Robinson-Rechavi M."/>
            <person name="Laudet V."/>
            <person name="Schachter V."/>
            <person name="Quetier F."/>
            <person name="Saurin W."/>
            <person name="Scarpelli C."/>
            <person name="Wincker P."/>
            <person name="Lander E.S."/>
            <person name="Weissenbach J."/>
            <person name="Roest Crollius H."/>
        </authorList>
    </citation>
    <scope>NUCLEOTIDE SEQUENCE [LARGE SCALE GENOMIC DNA]</scope>
</reference>
<organism evidence="20 21">
    <name type="scientific">Tetraodon nigroviridis</name>
    <name type="common">Spotted green pufferfish</name>
    <name type="synonym">Chelonodon nigroviridis</name>
    <dbReference type="NCBI Taxonomy" id="99883"/>
    <lineage>
        <taxon>Eukaryota</taxon>
        <taxon>Metazoa</taxon>
        <taxon>Chordata</taxon>
        <taxon>Craniata</taxon>
        <taxon>Vertebrata</taxon>
        <taxon>Euteleostomi</taxon>
        <taxon>Actinopterygii</taxon>
        <taxon>Neopterygii</taxon>
        <taxon>Teleostei</taxon>
        <taxon>Neoteleostei</taxon>
        <taxon>Acanthomorphata</taxon>
        <taxon>Eupercaria</taxon>
        <taxon>Tetraodontiformes</taxon>
        <taxon>Tetradontoidea</taxon>
        <taxon>Tetraodontidae</taxon>
        <taxon>Tetraodon</taxon>
    </lineage>
</organism>
<dbReference type="GO" id="GO:0070530">
    <property type="term" value="F:K63-linked polyubiquitin modification-dependent protein binding"/>
    <property type="evidence" value="ECO:0007669"/>
    <property type="project" value="TreeGrafter"/>
</dbReference>
<dbReference type="CDD" id="cd06402">
    <property type="entry name" value="PB1_p62"/>
    <property type="match status" value="1"/>
</dbReference>
<dbReference type="Pfam" id="PF00569">
    <property type="entry name" value="ZZ"/>
    <property type="match status" value="1"/>
</dbReference>
<dbReference type="GO" id="GO:0007032">
    <property type="term" value="P:endosome organization"/>
    <property type="evidence" value="ECO:0007669"/>
    <property type="project" value="TreeGrafter"/>
</dbReference>
<dbReference type="SUPFAM" id="SSF46934">
    <property type="entry name" value="UBA-like"/>
    <property type="match status" value="1"/>
</dbReference>
<dbReference type="SUPFAM" id="SSF54277">
    <property type="entry name" value="CAD &amp; PB1 domains"/>
    <property type="match status" value="1"/>
</dbReference>
<dbReference type="InterPro" id="IPR000270">
    <property type="entry name" value="PB1_dom"/>
</dbReference>
<evidence type="ECO:0000256" key="16">
    <source>
        <dbReference type="SAM" id="MobiDB-lite"/>
    </source>
</evidence>
<reference evidence="20" key="3">
    <citation type="submission" date="2025-09" db="UniProtKB">
        <authorList>
            <consortium name="Ensembl"/>
        </authorList>
    </citation>
    <scope>IDENTIFICATION</scope>
</reference>
<dbReference type="STRING" id="99883.ENSTNIP00000005606"/>
<dbReference type="Gene3D" id="3.10.20.90">
    <property type="entry name" value="Phosphatidylinositol 3-kinase Catalytic Subunit, Chain A, domain 1"/>
    <property type="match status" value="1"/>
</dbReference>
<comment type="function">
    <text evidence="11">Required for selective autophagy activation by ubiquitinated proteins. Implicated in sigma rhabdovirus multiplication and necessary for male fertility. Involved in activating transcription of Drs.</text>
</comment>
<keyword evidence="7 15" id="KW-0863">Zinc-finger</keyword>
<evidence type="ECO:0000259" key="17">
    <source>
        <dbReference type="PROSITE" id="PS50030"/>
    </source>
</evidence>
<protein>
    <recommendedName>
        <fullName evidence="13">Protein ref(2)P</fullName>
    </recommendedName>
    <alternativeName>
        <fullName evidence="14">Refractory to sigma P</fullName>
    </alternativeName>
</protein>
<evidence type="ECO:0000256" key="5">
    <source>
        <dbReference type="ARBA" id="ARBA00022723"/>
    </source>
</evidence>
<dbReference type="SUPFAM" id="SSF57850">
    <property type="entry name" value="RING/U-box"/>
    <property type="match status" value="1"/>
</dbReference>
<dbReference type="InterPro" id="IPR043145">
    <property type="entry name" value="Znf_ZZ_sf"/>
</dbReference>
<dbReference type="InterPro" id="IPR009060">
    <property type="entry name" value="UBA-like_sf"/>
</dbReference>
<evidence type="ECO:0000256" key="10">
    <source>
        <dbReference type="ARBA" id="ARBA00023242"/>
    </source>
</evidence>
<evidence type="ECO:0000256" key="12">
    <source>
        <dbReference type="ARBA" id="ARBA00062450"/>
    </source>
</evidence>
<dbReference type="GO" id="GO:0042742">
    <property type="term" value="P:defense response to bacterium"/>
    <property type="evidence" value="ECO:0007669"/>
    <property type="project" value="Ensembl"/>
</dbReference>
<accession>H3CBI4</accession>
<feature type="region of interest" description="Disordered" evidence="16">
    <location>
        <begin position="303"/>
        <end position="357"/>
    </location>
</feature>
<keyword evidence="9" id="KW-0804">Transcription</keyword>
<evidence type="ECO:0000256" key="6">
    <source>
        <dbReference type="ARBA" id="ARBA00022737"/>
    </source>
</evidence>
<dbReference type="InterPro" id="IPR015940">
    <property type="entry name" value="UBA"/>
</dbReference>
<dbReference type="Pfam" id="PF16577">
    <property type="entry name" value="UBA_5"/>
    <property type="match status" value="1"/>
</dbReference>
<dbReference type="GO" id="GO:0005634">
    <property type="term" value="C:nucleus"/>
    <property type="evidence" value="ECO:0007669"/>
    <property type="project" value="UniProtKB-SubCell"/>
</dbReference>
<dbReference type="GO" id="GO:0005080">
    <property type="term" value="F:protein kinase C binding"/>
    <property type="evidence" value="ECO:0007669"/>
    <property type="project" value="TreeGrafter"/>
</dbReference>
<feature type="domain" description="ZZ-type" evidence="18">
    <location>
        <begin position="110"/>
        <end position="167"/>
    </location>
</feature>
<dbReference type="GO" id="GO:0016235">
    <property type="term" value="C:aggresome"/>
    <property type="evidence" value="ECO:0007669"/>
    <property type="project" value="TreeGrafter"/>
</dbReference>
<dbReference type="FunFam" id="3.10.20.90:FF:000320">
    <property type="entry name" value="Predicted protein"/>
    <property type="match status" value="1"/>
</dbReference>
<dbReference type="PROSITE" id="PS01357">
    <property type="entry name" value="ZF_ZZ_1"/>
    <property type="match status" value="1"/>
</dbReference>
<feature type="compositionally biased region" description="Basic and acidic residues" evidence="16">
    <location>
        <begin position="317"/>
        <end position="334"/>
    </location>
</feature>
<dbReference type="AlphaFoldDB" id="H3CBI4"/>
<evidence type="ECO:0000256" key="3">
    <source>
        <dbReference type="ARBA" id="ARBA00004419"/>
    </source>
</evidence>
<dbReference type="SMART" id="SM00666">
    <property type="entry name" value="PB1"/>
    <property type="match status" value="1"/>
</dbReference>
<feature type="compositionally biased region" description="Polar residues" evidence="16">
    <location>
        <begin position="338"/>
        <end position="348"/>
    </location>
</feature>
<dbReference type="FunFam" id="3.30.60.90:FF:000016">
    <property type="entry name" value="Refractory to sigma P"/>
    <property type="match status" value="1"/>
</dbReference>